<dbReference type="PRINTS" id="PR01272">
    <property type="entry name" value="ACUCPROTEIN"/>
</dbReference>
<evidence type="ECO:0000256" key="2">
    <source>
        <dbReference type="ARBA" id="ARBA00005947"/>
    </source>
</evidence>
<comment type="similarity">
    <text evidence="2">Belongs to the histone deacetylase family.</text>
</comment>
<dbReference type="GO" id="GO:0040029">
    <property type="term" value="P:epigenetic regulation of gene expression"/>
    <property type="evidence" value="ECO:0007669"/>
    <property type="project" value="TreeGrafter"/>
</dbReference>
<dbReference type="InterPro" id="IPR023696">
    <property type="entry name" value="Ureohydrolase_dom_sf"/>
</dbReference>
<reference evidence="6" key="1">
    <citation type="submission" date="2017-09" db="EMBL/GenBank/DDBJ databases">
        <title>Complete Genome Sequence of ansamitocin-producing Bacterium Actinosynnema pretiosum X47.</title>
        <authorList>
            <person name="Cao G."/>
            <person name="Zong G."/>
            <person name="Zhong C."/>
            <person name="Fu J."/>
        </authorList>
    </citation>
    <scope>NUCLEOTIDE SEQUENCE [LARGE SCALE GENOMIC DNA]</scope>
    <source>
        <strain evidence="6">X47</strain>
    </source>
</reference>
<sequence>MGAEQGVARPPAVVWDESVLAYDLGGDHPLNPLRLDLTIKLATALGVLDGVDPVAPAHAADPELERVHDPAYLAAVRAAPSTAWDLGHGLGTTDNPVFDRMHEASSLVVGGSLAAARQIASGAADRAVSIAGGLHHAMRDRAAGFCVYNDCAVAISWLLDNGFDRVAYVDTDVHHGDGVQAAFYDDPRVLTVSLHQSPLSLWPGTGRPTELGGPNAEGTAVNVALPPGTPDRGWLRAFHAVVPSLLTAFRPQVLVTQCGVDSHREDPLADLSLTVDGHRAIYRALRHLADTTANGKWLALGGGGYELVRVVPRSWTHLLATVLDRDVDPRVPLPASWISHVSKTAPNWPLPTAMTEGADTSFAPWDGSGGDPVDEAVRATRRAVFPLHGLDPEDARD</sequence>
<keyword evidence="4" id="KW-0006">Acetoin catabolism</keyword>
<dbReference type="AlphaFoldDB" id="A0A290Z2D0"/>
<evidence type="ECO:0000313" key="7">
    <source>
        <dbReference type="Proteomes" id="UP000218505"/>
    </source>
</evidence>
<dbReference type="InterPro" id="IPR003085">
    <property type="entry name" value="AcuC"/>
</dbReference>
<dbReference type="Gene3D" id="3.40.800.20">
    <property type="entry name" value="Histone deacetylase domain"/>
    <property type="match status" value="1"/>
</dbReference>
<evidence type="ECO:0000256" key="1">
    <source>
        <dbReference type="ARBA" id="ARBA00005101"/>
    </source>
</evidence>
<dbReference type="KEGG" id="apre:CNX65_07290"/>
<dbReference type="EMBL" id="CP023445">
    <property type="protein sequence ID" value="ATE53113.1"/>
    <property type="molecule type" value="Genomic_DNA"/>
</dbReference>
<dbReference type="InterPro" id="IPR000286">
    <property type="entry name" value="HDACs"/>
</dbReference>
<dbReference type="PRINTS" id="PR01270">
    <property type="entry name" value="HDASUPER"/>
</dbReference>
<dbReference type="SUPFAM" id="SSF52768">
    <property type="entry name" value="Arginase/deacetylase"/>
    <property type="match status" value="1"/>
</dbReference>
<proteinExistence type="inferred from homology"/>
<organism evidence="6 7">
    <name type="scientific">Actinosynnema pretiosum</name>
    <dbReference type="NCBI Taxonomy" id="42197"/>
    <lineage>
        <taxon>Bacteria</taxon>
        <taxon>Bacillati</taxon>
        <taxon>Actinomycetota</taxon>
        <taxon>Actinomycetes</taxon>
        <taxon>Pseudonocardiales</taxon>
        <taxon>Pseudonocardiaceae</taxon>
        <taxon>Actinosynnema</taxon>
    </lineage>
</organism>
<gene>
    <name evidence="6" type="ORF">CNX65_07290</name>
</gene>
<protein>
    <recommendedName>
        <fullName evidence="3">Acetoin utilization protein AcuC</fullName>
    </recommendedName>
</protein>
<dbReference type="RefSeq" id="WP_096492077.1">
    <property type="nucleotide sequence ID" value="NZ_CP023445.1"/>
</dbReference>
<name>A0A290Z2D0_9PSEU</name>
<dbReference type="Pfam" id="PF00850">
    <property type="entry name" value="Hist_deacetyl"/>
    <property type="match status" value="1"/>
</dbReference>
<dbReference type="InterPro" id="IPR023801">
    <property type="entry name" value="His_deacetylse_dom"/>
</dbReference>
<dbReference type="PANTHER" id="PTHR10625">
    <property type="entry name" value="HISTONE DEACETYLASE HDAC1-RELATED"/>
    <property type="match status" value="1"/>
</dbReference>
<dbReference type="InterPro" id="IPR037138">
    <property type="entry name" value="His_deacetylse_dom_sf"/>
</dbReference>
<dbReference type="GO" id="GO:0045150">
    <property type="term" value="P:acetoin catabolic process"/>
    <property type="evidence" value="ECO:0007669"/>
    <property type="project" value="UniProtKB-UniPathway"/>
</dbReference>
<evidence type="ECO:0000259" key="5">
    <source>
        <dbReference type="Pfam" id="PF00850"/>
    </source>
</evidence>
<dbReference type="UniPathway" id="UPA00040"/>
<evidence type="ECO:0000313" key="6">
    <source>
        <dbReference type="EMBL" id="ATE53113.1"/>
    </source>
</evidence>
<dbReference type="Proteomes" id="UP000218505">
    <property type="component" value="Chromosome"/>
</dbReference>
<dbReference type="CDD" id="cd09994">
    <property type="entry name" value="HDAC_AcuC_like"/>
    <property type="match status" value="1"/>
</dbReference>
<keyword evidence="7" id="KW-1185">Reference proteome</keyword>
<comment type="pathway">
    <text evidence="1">Ketone degradation; acetoin degradation.</text>
</comment>
<dbReference type="PANTHER" id="PTHR10625:SF10">
    <property type="entry name" value="HISTONE DEACETYLASE HDAC1"/>
    <property type="match status" value="1"/>
</dbReference>
<accession>A0A290Z2D0</accession>
<evidence type="ECO:0000256" key="3">
    <source>
        <dbReference type="ARBA" id="ARBA00020218"/>
    </source>
</evidence>
<feature type="domain" description="Histone deacetylase" evidence="5">
    <location>
        <begin position="28"/>
        <end position="321"/>
    </location>
</feature>
<evidence type="ECO:0000256" key="4">
    <source>
        <dbReference type="ARBA" id="ARBA00022627"/>
    </source>
</evidence>
<dbReference type="GO" id="GO:0004407">
    <property type="term" value="F:histone deacetylase activity"/>
    <property type="evidence" value="ECO:0007669"/>
    <property type="project" value="TreeGrafter"/>
</dbReference>